<accession>A0A916JH11</accession>
<name>A0A916JH11_9BACT</name>
<evidence type="ECO:0000313" key="3">
    <source>
        <dbReference type="Proteomes" id="UP000680038"/>
    </source>
</evidence>
<dbReference type="AlphaFoldDB" id="A0A916JH11"/>
<organism evidence="2 3">
    <name type="scientific">Dyadobacter helix</name>
    <dbReference type="NCBI Taxonomy" id="2822344"/>
    <lineage>
        <taxon>Bacteria</taxon>
        <taxon>Pseudomonadati</taxon>
        <taxon>Bacteroidota</taxon>
        <taxon>Cytophagia</taxon>
        <taxon>Cytophagales</taxon>
        <taxon>Spirosomataceae</taxon>
        <taxon>Dyadobacter</taxon>
    </lineage>
</organism>
<comment type="caution">
    <text evidence="2">The sequence shown here is derived from an EMBL/GenBank/DDBJ whole genome shotgun (WGS) entry which is preliminary data.</text>
</comment>
<feature type="chain" id="PRO_5037747658" description="VCBS repeat-containing protein" evidence="1">
    <location>
        <begin position="23"/>
        <end position="146"/>
    </location>
</feature>
<evidence type="ECO:0008006" key="4">
    <source>
        <dbReference type="Google" id="ProtNLM"/>
    </source>
</evidence>
<gene>
    <name evidence="2" type="ORF">DYBT9275_05123</name>
</gene>
<evidence type="ECO:0000313" key="2">
    <source>
        <dbReference type="EMBL" id="CAG5012178.1"/>
    </source>
</evidence>
<dbReference type="Proteomes" id="UP000680038">
    <property type="component" value="Unassembled WGS sequence"/>
</dbReference>
<dbReference type="SUPFAM" id="SSF69318">
    <property type="entry name" value="Integrin alpha N-terminal domain"/>
    <property type="match status" value="1"/>
</dbReference>
<protein>
    <recommendedName>
        <fullName evidence="4">VCBS repeat-containing protein</fullName>
    </recommendedName>
</protein>
<dbReference type="EMBL" id="CAJRAF010000002">
    <property type="protein sequence ID" value="CAG5012178.1"/>
    <property type="molecule type" value="Genomic_DNA"/>
</dbReference>
<reference evidence="2" key="1">
    <citation type="submission" date="2021-04" db="EMBL/GenBank/DDBJ databases">
        <authorList>
            <person name="Rodrigo-Torres L."/>
            <person name="Arahal R. D."/>
            <person name="Lucena T."/>
        </authorList>
    </citation>
    <scope>NUCLEOTIDE SEQUENCE</scope>
    <source>
        <strain evidence="2">CECT 9275</strain>
    </source>
</reference>
<proteinExistence type="predicted"/>
<dbReference type="InterPro" id="IPR028994">
    <property type="entry name" value="Integrin_alpha_N"/>
</dbReference>
<evidence type="ECO:0000256" key="1">
    <source>
        <dbReference type="SAM" id="SignalP"/>
    </source>
</evidence>
<dbReference type="RefSeq" id="WP_215241371.1">
    <property type="nucleotide sequence ID" value="NZ_CAJRAF010000002.1"/>
</dbReference>
<feature type="signal peptide" evidence="1">
    <location>
        <begin position="1"/>
        <end position="22"/>
    </location>
</feature>
<keyword evidence="3" id="KW-1185">Reference proteome</keyword>
<keyword evidence="1" id="KW-0732">Signal</keyword>
<sequence>MKNLCLILVVVCLTFISSLAFSQIVIPLSSEFESFKEGPVYDKYDLFYGDINKDGNKDIIAMGDATVFVHFNVTSKSTSATMLKRVQVCQFAQQAYENYNRSVTDFDDDGVLDLVYYSKTIAFYFRGIKTTSGNKIIFSKERETVK</sequence>